<keyword evidence="7" id="KW-0319">Glycerol metabolism</keyword>
<organism evidence="14 15">
    <name type="scientific">Hymenochirus boettgeri</name>
    <name type="common">Congo dwarf clawed frog</name>
    <dbReference type="NCBI Taxonomy" id="247094"/>
    <lineage>
        <taxon>Eukaryota</taxon>
        <taxon>Metazoa</taxon>
        <taxon>Chordata</taxon>
        <taxon>Craniata</taxon>
        <taxon>Vertebrata</taxon>
        <taxon>Euteleostomi</taxon>
        <taxon>Amphibia</taxon>
        <taxon>Batrachia</taxon>
        <taxon>Anura</taxon>
        <taxon>Pipoidea</taxon>
        <taxon>Pipidae</taxon>
        <taxon>Pipinae</taxon>
        <taxon>Hymenochirus</taxon>
    </lineage>
</organism>
<sequence length="314" mass="36112">MVYKWLFWFSPLCFLLITWLVCSSLWPLLALYSVWLVADWKTPERGGRKSVWMSKWTIWKYFRDYFPVRLHKTVDLDPEQNYILGYHPHGIMSIGAFCNFGTDSTEFSLLFPGLKPYLTTLAGNFKMPFYRDYLLAAGMCSVTHSSIDYLLSHHGHGNAVVIVVGGSSEALHCRKQSHILTLKNRKGFIKKALINGSCLVPVYSFGENEVLYQYQFADGSWKKNMQEMFQQWIGFAPCVFYGQGLFSSTSKGILPFRKPINTVVGKPIPVPKIQKPSEEQVQKYHALYIHSLTELFNTHKEHFGLQKSDSLILI</sequence>
<dbReference type="GO" id="GO:0019432">
    <property type="term" value="P:triglyceride biosynthetic process"/>
    <property type="evidence" value="ECO:0007669"/>
    <property type="project" value="TreeGrafter"/>
</dbReference>
<dbReference type="CDD" id="cd07987">
    <property type="entry name" value="LPLAT_MGAT-like"/>
    <property type="match status" value="1"/>
</dbReference>
<dbReference type="GO" id="GO:0004144">
    <property type="term" value="F:diacylglycerol O-acyltransferase activity"/>
    <property type="evidence" value="ECO:0007669"/>
    <property type="project" value="TreeGrafter"/>
</dbReference>
<dbReference type="GO" id="GO:0005789">
    <property type="term" value="C:endoplasmic reticulum membrane"/>
    <property type="evidence" value="ECO:0007669"/>
    <property type="project" value="UniProtKB-SubCell"/>
</dbReference>
<protein>
    <recommendedName>
        <fullName evidence="13">Acyltransferase</fullName>
        <ecNumber evidence="13">2.3.1.-</ecNumber>
    </recommendedName>
</protein>
<evidence type="ECO:0000256" key="6">
    <source>
        <dbReference type="ARBA" id="ARBA00022692"/>
    </source>
</evidence>
<evidence type="ECO:0000256" key="4">
    <source>
        <dbReference type="ARBA" id="ARBA00022516"/>
    </source>
</evidence>
<dbReference type="GO" id="GO:0046339">
    <property type="term" value="P:diacylglycerol metabolic process"/>
    <property type="evidence" value="ECO:0007669"/>
    <property type="project" value="TreeGrafter"/>
</dbReference>
<accession>A0A8T2IGZ6</accession>
<comment type="caution">
    <text evidence="13">Lacks conserved residue(s) required for the propagation of feature annotation.</text>
</comment>
<evidence type="ECO:0000256" key="8">
    <source>
        <dbReference type="ARBA" id="ARBA00022824"/>
    </source>
</evidence>
<reference evidence="14" key="1">
    <citation type="thesis" date="2020" institute="ProQuest LLC" country="789 East Eisenhower Parkway, Ann Arbor, MI, USA">
        <title>Comparative Genomics and Chromosome Evolution.</title>
        <authorList>
            <person name="Mudd A.B."/>
        </authorList>
    </citation>
    <scope>NUCLEOTIDE SEQUENCE</scope>
    <source>
        <strain evidence="14">Female2</strain>
        <tissue evidence="14">Blood</tissue>
    </source>
</reference>
<dbReference type="AlphaFoldDB" id="A0A8T2IGZ6"/>
<evidence type="ECO:0000256" key="9">
    <source>
        <dbReference type="ARBA" id="ARBA00022989"/>
    </source>
</evidence>
<comment type="similarity">
    <text evidence="3 13">Belongs to the diacylglycerol acyltransferase family.</text>
</comment>
<proteinExistence type="inferred from homology"/>
<evidence type="ECO:0000256" key="13">
    <source>
        <dbReference type="RuleBase" id="RU367023"/>
    </source>
</evidence>
<dbReference type="Pfam" id="PF03982">
    <property type="entry name" value="DAGAT"/>
    <property type="match status" value="1"/>
</dbReference>
<feature type="transmembrane region" description="Helical" evidence="13">
    <location>
        <begin position="6"/>
        <end position="38"/>
    </location>
</feature>
<dbReference type="EMBL" id="JAACNH010006945">
    <property type="protein sequence ID" value="KAG8429456.1"/>
    <property type="molecule type" value="Genomic_DNA"/>
</dbReference>
<keyword evidence="5 13" id="KW-0808">Transferase</keyword>
<name>A0A8T2IGZ6_9PIPI</name>
<keyword evidence="6 13" id="KW-0812">Transmembrane</keyword>
<keyword evidence="11 13" id="KW-0472">Membrane</keyword>
<keyword evidence="4" id="KW-0444">Lipid biosynthesis</keyword>
<keyword evidence="15" id="KW-1185">Reference proteome</keyword>
<keyword evidence="9 13" id="KW-1133">Transmembrane helix</keyword>
<evidence type="ECO:0000313" key="14">
    <source>
        <dbReference type="EMBL" id="KAG8429456.1"/>
    </source>
</evidence>
<evidence type="ECO:0000256" key="12">
    <source>
        <dbReference type="ARBA" id="ARBA00023315"/>
    </source>
</evidence>
<dbReference type="EC" id="2.3.1.-" evidence="13"/>
<evidence type="ECO:0000256" key="3">
    <source>
        <dbReference type="ARBA" id="ARBA00005420"/>
    </source>
</evidence>
<dbReference type="OrthoDB" id="264532at2759"/>
<evidence type="ECO:0000256" key="7">
    <source>
        <dbReference type="ARBA" id="ARBA00022798"/>
    </source>
</evidence>
<evidence type="ECO:0000256" key="11">
    <source>
        <dbReference type="ARBA" id="ARBA00023136"/>
    </source>
</evidence>
<keyword evidence="10" id="KW-0443">Lipid metabolism</keyword>
<keyword evidence="12" id="KW-0012">Acyltransferase</keyword>
<gene>
    <name evidence="14" type="ORF">GDO86_020141</name>
</gene>
<evidence type="ECO:0000256" key="10">
    <source>
        <dbReference type="ARBA" id="ARBA00023098"/>
    </source>
</evidence>
<dbReference type="GO" id="GO:0006071">
    <property type="term" value="P:glycerol metabolic process"/>
    <property type="evidence" value="ECO:0007669"/>
    <property type="project" value="UniProtKB-KW"/>
</dbReference>
<comment type="caution">
    <text evidence="14">The sequence shown here is derived from an EMBL/GenBank/DDBJ whole genome shotgun (WGS) entry which is preliminary data.</text>
</comment>
<keyword evidence="8 13" id="KW-0256">Endoplasmic reticulum</keyword>
<dbReference type="InterPro" id="IPR007130">
    <property type="entry name" value="DAGAT"/>
</dbReference>
<comment type="pathway">
    <text evidence="2">Glycerolipid metabolism; triacylglycerol biosynthesis.</text>
</comment>
<dbReference type="PANTHER" id="PTHR12317:SF80">
    <property type="entry name" value="ACYLTRANSFERASE"/>
    <property type="match status" value="1"/>
</dbReference>
<comment type="subcellular location">
    <subcellularLocation>
        <location evidence="1 13">Endoplasmic reticulum membrane</location>
        <topology evidence="1 13">Multi-pass membrane protein</topology>
    </subcellularLocation>
</comment>
<evidence type="ECO:0000313" key="15">
    <source>
        <dbReference type="Proteomes" id="UP000812440"/>
    </source>
</evidence>
<evidence type="ECO:0000256" key="5">
    <source>
        <dbReference type="ARBA" id="ARBA00022679"/>
    </source>
</evidence>
<evidence type="ECO:0000256" key="2">
    <source>
        <dbReference type="ARBA" id="ARBA00004771"/>
    </source>
</evidence>
<dbReference type="Proteomes" id="UP000812440">
    <property type="component" value="Unassembled WGS sequence"/>
</dbReference>
<evidence type="ECO:0000256" key="1">
    <source>
        <dbReference type="ARBA" id="ARBA00004477"/>
    </source>
</evidence>
<dbReference type="PANTHER" id="PTHR12317">
    <property type="entry name" value="DIACYLGLYCEROL O-ACYLTRANSFERASE"/>
    <property type="match status" value="1"/>
</dbReference>